<comment type="catalytic activity">
    <reaction evidence="6">
        <text>S-adenosyl 3-(methylsulfanyl)propylamine + putrescine = S-methyl-5'-thioadenosine + spermidine + H(+)</text>
        <dbReference type="Rhea" id="RHEA:12721"/>
        <dbReference type="ChEBI" id="CHEBI:15378"/>
        <dbReference type="ChEBI" id="CHEBI:17509"/>
        <dbReference type="ChEBI" id="CHEBI:57443"/>
        <dbReference type="ChEBI" id="CHEBI:57834"/>
        <dbReference type="ChEBI" id="CHEBI:326268"/>
        <dbReference type="EC" id="2.5.1.16"/>
    </reaction>
</comment>
<feature type="active site" description="Proton acceptor" evidence="6 7">
    <location>
        <position position="165"/>
    </location>
</feature>
<dbReference type="PANTHER" id="PTHR43317:SF1">
    <property type="entry name" value="THERMOSPERMINE SYNTHASE ACAULIS5"/>
    <property type="match status" value="1"/>
</dbReference>
<dbReference type="HAMAP" id="MF_00198">
    <property type="entry name" value="Spermidine_synth"/>
    <property type="match status" value="1"/>
</dbReference>
<comment type="caution">
    <text evidence="9">The sequence shown here is derived from an EMBL/GenBank/DDBJ whole genome shotgun (WGS) entry which is preliminary data.</text>
</comment>
<dbReference type="Pfam" id="PF17284">
    <property type="entry name" value="Spermine_synt_N"/>
    <property type="match status" value="1"/>
</dbReference>
<keyword evidence="6" id="KW-0745">Spermidine biosynthesis</keyword>
<name>A0A928VPI4_9CYAN</name>
<keyword evidence="2" id="KW-0963">Cytoplasm</keyword>
<dbReference type="PROSITE" id="PS51006">
    <property type="entry name" value="PABS_2"/>
    <property type="match status" value="1"/>
</dbReference>
<protein>
    <recommendedName>
        <fullName evidence="6">Polyamine aminopropyltransferase</fullName>
    </recommendedName>
    <alternativeName>
        <fullName evidence="6">Putrescine aminopropyltransferase</fullName>
        <shortName evidence="6">PAPT</shortName>
    </alternativeName>
    <alternativeName>
        <fullName evidence="6">Spermidine synthase</fullName>
        <shortName evidence="6">SPDS</shortName>
        <shortName evidence="6">SPDSY</shortName>
        <ecNumber evidence="6">2.5.1.16</ecNumber>
    </alternativeName>
</protein>
<comment type="caution">
    <text evidence="6">Lacks conserved residue(s) required for the propagation of feature annotation.</text>
</comment>
<dbReference type="InterPro" id="IPR029063">
    <property type="entry name" value="SAM-dependent_MTases_sf"/>
</dbReference>
<dbReference type="NCBIfam" id="NF037959">
    <property type="entry name" value="MFS_SpdSyn"/>
    <property type="match status" value="1"/>
</dbReference>
<dbReference type="GO" id="GO:0008295">
    <property type="term" value="P:spermidine biosynthetic process"/>
    <property type="evidence" value="ECO:0007669"/>
    <property type="project" value="UniProtKB-UniRule"/>
</dbReference>
<feature type="binding site" evidence="6">
    <location>
        <begin position="147"/>
        <end position="148"/>
    </location>
    <ligand>
        <name>S-methyl-5'-thioadenosine</name>
        <dbReference type="ChEBI" id="CHEBI:17509"/>
    </ligand>
</feature>
<dbReference type="InterPro" id="IPR035246">
    <property type="entry name" value="Spermidine_synt_N"/>
</dbReference>
<dbReference type="FunFam" id="3.40.50.150:FF:000088">
    <property type="entry name" value="Polyamine aminopropyltransferase"/>
    <property type="match status" value="1"/>
</dbReference>
<dbReference type="Pfam" id="PF01564">
    <property type="entry name" value="Spermine_synth"/>
    <property type="match status" value="1"/>
</dbReference>
<dbReference type="CDD" id="cd02440">
    <property type="entry name" value="AdoMet_MTases"/>
    <property type="match status" value="1"/>
</dbReference>
<dbReference type="AlphaFoldDB" id="A0A928VPI4"/>
<comment type="function">
    <text evidence="6">Catalyzes the irreversible transfer of a propylamine group from the amino donor S-adenosylmethioninamine (decarboxy-AdoMet) to putrescine (1,4-diaminobutane) to yield spermidine.</text>
</comment>
<feature type="binding site" evidence="6">
    <location>
        <position position="71"/>
    </location>
    <ligand>
        <name>spermidine</name>
        <dbReference type="ChEBI" id="CHEBI:57834"/>
    </ligand>
</feature>
<comment type="subunit">
    <text evidence="6">Homodimer or homotetramer.</text>
</comment>
<organism evidence="9 10">
    <name type="scientific">Romeriopsis navalis LEGE 11480</name>
    <dbReference type="NCBI Taxonomy" id="2777977"/>
    <lineage>
        <taxon>Bacteria</taxon>
        <taxon>Bacillati</taxon>
        <taxon>Cyanobacteriota</taxon>
        <taxon>Cyanophyceae</taxon>
        <taxon>Leptolyngbyales</taxon>
        <taxon>Leptolyngbyaceae</taxon>
        <taxon>Romeriopsis</taxon>
        <taxon>Romeriopsis navalis</taxon>
    </lineage>
</organism>
<dbReference type="GO" id="GO:0004766">
    <property type="term" value="F:spermidine synthase activity"/>
    <property type="evidence" value="ECO:0007669"/>
    <property type="project" value="UniProtKB-UniRule"/>
</dbReference>
<evidence type="ECO:0000256" key="6">
    <source>
        <dbReference type="HAMAP-Rule" id="MF_00198"/>
    </source>
</evidence>
<feature type="binding site" evidence="6">
    <location>
        <position position="40"/>
    </location>
    <ligand>
        <name>S-methyl-5'-thioadenosine</name>
        <dbReference type="ChEBI" id="CHEBI:17509"/>
    </ligand>
</feature>
<evidence type="ECO:0000259" key="8">
    <source>
        <dbReference type="PROSITE" id="PS51006"/>
    </source>
</evidence>
<evidence type="ECO:0000313" key="10">
    <source>
        <dbReference type="Proteomes" id="UP000625316"/>
    </source>
</evidence>
<comment type="pathway">
    <text evidence="6">Amine and polyamine biosynthesis; spermidine biosynthesis; spermidine from putrescine: step 1/1.</text>
</comment>
<feature type="binding site" evidence="6">
    <location>
        <position position="95"/>
    </location>
    <ligand>
        <name>spermidine</name>
        <dbReference type="ChEBI" id="CHEBI:57834"/>
    </ligand>
</feature>
<dbReference type="PANTHER" id="PTHR43317">
    <property type="entry name" value="THERMOSPERMINE SYNTHASE ACAULIS5"/>
    <property type="match status" value="1"/>
</dbReference>
<evidence type="ECO:0000256" key="4">
    <source>
        <dbReference type="ARBA" id="ARBA00023115"/>
    </source>
</evidence>
<evidence type="ECO:0000256" key="7">
    <source>
        <dbReference type="PROSITE-ProRule" id="PRU00354"/>
    </source>
</evidence>
<proteinExistence type="inferred from homology"/>
<evidence type="ECO:0000256" key="1">
    <source>
        <dbReference type="ARBA" id="ARBA00007867"/>
    </source>
</evidence>
<dbReference type="EMBL" id="JADEXQ010000032">
    <property type="protein sequence ID" value="MBE9030250.1"/>
    <property type="molecule type" value="Genomic_DNA"/>
</dbReference>
<evidence type="ECO:0000256" key="3">
    <source>
        <dbReference type="ARBA" id="ARBA00022679"/>
    </source>
</evidence>
<comment type="similarity">
    <text evidence="1 6">Belongs to the spermidine/spermine synthase family.</text>
</comment>
<sequence length="311" mass="34733">MGMSLVGIECTSWLVDQISPDEIHMFKRDSAMVALKTDFQAVEYVETTAFGHALVLDGLMQSAELDEHLYHEALVHPAMFLHPCPKRVLIIGGGEGATLREVLKHNTVEAVTMVDIDGELVDFCKQNLHAWHAGTFDDPRLNLLHEDGRAFLENTHEQYDVILTDITDGLSDSPILALYTKEFYCLCHEHLTPQGVMSVQAFTLTIHRWQEHALIARTIAAAFPIARSYTAFIPSFLLTWGFVLATKTVDPLTVTAATIADRIIARGMEDKLRAYDQITHAAYFSLLRELRQNIARPGGIVEDGKAFSLDV</sequence>
<dbReference type="InterPro" id="IPR037163">
    <property type="entry name" value="Spermidine_synt_N_sf"/>
</dbReference>
<keyword evidence="4 6" id="KW-0620">Polyamine biosynthesis</keyword>
<dbReference type="EC" id="2.5.1.16" evidence="6"/>
<dbReference type="InterPro" id="IPR030373">
    <property type="entry name" value="PABS_CS"/>
</dbReference>
<comment type="catalytic activity">
    <reaction evidence="5">
        <text>S-adenosyl 3-(methylsulfanyl)propylamine + spermidine = thermospermine + S-methyl-5'-thioadenosine + H(+)</text>
        <dbReference type="Rhea" id="RHEA:30515"/>
        <dbReference type="ChEBI" id="CHEBI:15378"/>
        <dbReference type="ChEBI" id="CHEBI:17509"/>
        <dbReference type="ChEBI" id="CHEBI:57443"/>
        <dbReference type="ChEBI" id="CHEBI:57834"/>
        <dbReference type="ChEBI" id="CHEBI:59903"/>
        <dbReference type="EC" id="2.5.1.79"/>
    </reaction>
</comment>
<dbReference type="Gene3D" id="2.30.140.10">
    <property type="entry name" value="Spermidine synthase, tetramerisation domain"/>
    <property type="match status" value="1"/>
</dbReference>
<dbReference type="InterPro" id="IPR030374">
    <property type="entry name" value="PABS"/>
</dbReference>
<feature type="domain" description="PABS" evidence="8">
    <location>
        <begin position="11"/>
        <end position="247"/>
    </location>
</feature>
<feature type="binding site" evidence="6">
    <location>
        <position position="174"/>
    </location>
    <ligand>
        <name>S-methyl-5'-thioadenosine</name>
        <dbReference type="ChEBI" id="CHEBI:17509"/>
    </ligand>
</feature>
<keyword evidence="3 6" id="KW-0808">Transferase</keyword>
<dbReference type="PROSITE" id="PS01330">
    <property type="entry name" value="PABS_1"/>
    <property type="match status" value="1"/>
</dbReference>
<dbReference type="GO" id="GO:0010487">
    <property type="term" value="F:thermospermine synthase activity"/>
    <property type="evidence" value="ECO:0007669"/>
    <property type="project" value="UniProtKB-EC"/>
</dbReference>
<dbReference type="SUPFAM" id="SSF53335">
    <property type="entry name" value="S-adenosyl-L-methionine-dependent methyltransferases"/>
    <property type="match status" value="1"/>
</dbReference>
<evidence type="ECO:0000256" key="5">
    <source>
        <dbReference type="ARBA" id="ARBA00048874"/>
    </source>
</evidence>
<gene>
    <name evidence="6" type="primary">speE</name>
    <name evidence="9" type="ORF">IQ266_10960</name>
</gene>
<evidence type="ECO:0000313" key="9">
    <source>
        <dbReference type="EMBL" id="MBE9030250.1"/>
    </source>
</evidence>
<dbReference type="Gene3D" id="3.40.50.150">
    <property type="entry name" value="Vaccinia Virus protein VP39"/>
    <property type="match status" value="1"/>
</dbReference>
<reference evidence="9" key="1">
    <citation type="submission" date="2020-10" db="EMBL/GenBank/DDBJ databases">
        <authorList>
            <person name="Castelo-Branco R."/>
            <person name="Eusebio N."/>
            <person name="Adriana R."/>
            <person name="Vieira A."/>
            <person name="Brugerolle De Fraissinette N."/>
            <person name="Rezende De Castro R."/>
            <person name="Schneider M.P."/>
            <person name="Vasconcelos V."/>
            <person name="Leao P.N."/>
        </authorList>
    </citation>
    <scope>NUCLEOTIDE SEQUENCE</scope>
    <source>
        <strain evidence="9">LEGE 11480</strain>
    </source>
</reference>
<evidence type="ECO:0000256" key="2">
    <source>
        <dbReference type="ARBA" id="ARBA00022490"/>
    </source>
</evidence>
<keyword evidence="10" id="KW-1185">Reference proteome</keyword>
<dbReference type="Proteomes" id="UP000625316">
    <property type="component" value="Unassembled WGS sequence"/>
</dbReference>
<dbReference type="InterPro" id="IPR001045">
    <property type="entry name" value="Spermi_synthase"/>
</dbReference>
<feature type="binding site" evidence="6">
    <location>
        <position position="115"/>
    </location>
    <ligand>
        <name>S-methyl-5'-thioadenosine</name>
        <dbReference type="ChEBI" id="CHEBI:17509"/>
    </ligand>
</feature>
<accession>A0A928VPI4</accession>